<gene>
    <name evidence="2" type="ORF">BDP81DRAFT_10968</name>
</gene>
<dbReference type="PROSITE" id="PS00028">
    <property type="entry name" value="ZINC_FINGER_C2H2_1"/>
    <property type="match status" value="1"/>
</dbReference>
<feature type="domain" description="C2H2-type" evidence="1">
    <location>
        <begin position="23"/>
        <end position="44"/>
    </location>
</feature>
<evidence type="ECO:0000259" key="1">
    <source>
        <dbReference type="PROSITE" id="PS00028"/>
    </source>
</evidence>
<evidence type="ECO:0000313" key="2">
    <source>
        <dbReference type="EMBL" id="KAK1655853.1"/>
    </source>
</evidence>
<dbReference type="AlphaFoldDB" id="A0AAJ0A4P7"/>
<accession>A0AAJ0A4P7</accession>
<organism evidence="2 3">
    <name type="scientific">Colletotrichum phormii</name>
    <dbReference type="NCBI Taxonomy" id="359342"/>
    <lineage>
        <taxon>Eukaryota</taxon>
        <taxon>Fungi</taxon>
        <taxon>Dikarya</taxon>
        <taxon>Ascomycota</taxon>
        <taxon>Pezizomycotina</taxon>
        <taxon>Sordariomycetes</taxon>
        <taxon>Hypocreomycetidae</taxon>
        <taxon>Glomerellales</taxon>
        <taxon>Glomerellaceae</taxon>
        <taxon>Colletotrichum</taxon>
        <taxon>Colletotrichum acutatum species complex</taxon>
    </lineage>
</organism>
<keyword evidence="3" id="KW-1185">Reference proteome</keyword>
<proteinExistence type="predicted"/>
<dbReference type="GeneID" id="85466320"/>
<dbReference type="EMBL" id="JAHMHQ010000001">
    <property type="protein sequence ID" value="KAK1655853.1"/>
    <property type="molecule type" value="Genomic_DNA"/>
</dbReference>
<evidence type="ECO:0000313" key="3">
    <source>
        <dbReference type="Proteomes" id="UP001243989"/>
    </source>
</evidence>
<reference evidence="2" key="1">
    <citation type="submission" date="2021-06" db="EMBL/GenBank/DDBJ databases">
        <title>Comparative genomics, transcriptomics and evolutionary studies reveal genomic signatures of adaptation to plant cell wall in hemibiotrophic fungi.</title>
        <authorList>
            <consortium name="DOE Joint Genome Institute"/>
            <person name="Baroncelli R."/>
            <person name="Diaz J.F."/>
            <person name="Benocci T."/>
            <person name="Peng M."/>
            <person name="Battaglia E."/>
            <person name="Haridas S."/>
            <person name="Andreopoulos W."/>
            <person name="Labutti K."/>
            <person name="Pangilinan J."/>
            <person name="Floch G.L."/>
            <person name="Makela M.R."/>
            <person name="Henrissat B."/>
            <person name="Grigoriev I.V."/>
            <person name="Crouch J.A."/>
            <person name="De Vries R.P."/>
            <person name="Sukno S.A."/>
            <person name="Thon M.R."/>
        </authorList>
    </citation>
    <scope>NUCLEOTIDE SEQUENCE</scope>
    <source>
        <strain evidence="2">CBS 102054</strain>
    </source>
</reference>
<protein>
    <recommendedName>
        <fullName evidence="1">C2H2-type domain-containing protein</fullName>
    </recommendedName>
</protein>
<dbReference type="RefSeq" id="XP_060451897.1">
    <property type="nucleotide sequence ID" value="XM_060581458.1"/>
</dbReference>
<dbReference type="InterPro" id="IPR013087">
    <property type="entry name" value="Znf_C2H2_type"/>
</dbReference>
<dbReference type="PANTHER" id="PTHR35391:SF7">
    <property type="entry name" value="C2H2-TYPE DOMAIN-CONTAINING PROTEIN"/>
    <property type="match status" value="1"/>
</dbReference>
<dbReference type="Proteomes" id="UP001243989">
    <property type="component" value="Unassembled WGS sequence"/>
</dbReference>
<sequence>MPFLTSHEWFKHELDEHRRQWNCNLCNAKCSSASDMGFHLVSVHPGSTNARQREAMVKTLEKPLSNFVEGSCLLCDDWSPLGRLENNSNKFRSHLAKHFQVLACEAIPLTIEGLEIKDTIDEGDATLSEHDDDSETSVGASSQSLLFTGKFTGNGMLECVLPARDSGNIFRYTVLSEQDLASHLRDCHAEVATSEWVSIYVCQKCHQIPHGAQCDCSGSMGSIDV</sequence>
<comment type="caution">
    <text evidence="2">The sequence shown here is derived from an EMBL/GenBank/DDBJ whole genome shotgun (WGS) entry which is preliminary data.</text>
</comment>
<name>A0AAJ0A4P7_9PEZI</name>
<dbReference type="PANTHER" id="PTHR35391">
    <property type="entry name" value="C2H2-TYPE DOMAIN-CONTAINING PROTEIN-RELATED"/>
    <property type="match status" value="1"/>
</dbReference>